<organism evidence="2 3">
    <name type="scientific">Symbiochloris irregularis</name>
    <dbReference type="NCBI Taxonomy" id="706552"/>
    <lineage>
        <taxon>Eukaryota</taxon>
        <taxon>Viridiplantae</taxon>
        <taxon>Chlorophyta</taxon>
        <taxon>core chlorophytes</taxon>
        <taxon>Trebouxiophyceae</taxon>
        <taxon>Trebouxiales</taxon>
        <taxon>Trebouxiaceae</taxon>
        <taxon>Symbiochloris</taxon>
    </lineage>
</organism>
<accession>A0AAW1NYW7</accession>
<gene>
    <name evidence="2" type="ORF">WJX73_004416</name>
</gene>
<keyword evidence="3" id="KW-1185">Reference proteome</keyword>
<dbReference type="EMBL" id="JALJOQ010000102">
    <property type="protein sequence ID" value="KAK9798130.1"/>
    <property type="molecule type" value="Genomic_DNA"/>
</dbReference>
<feature type="region of interest" description="Disordered" evidence="1">
    <location>
        <begin position="1"/>
        <end position="41"/>
    </location>
</feature>
<name>A0AAW1NYW7_9CHLO</name>
<proteinExistence type="predicted"/>
<evidence type="ECO:0000313" key="2">
    <source>
        <dbReference type="EMBL" id="KAK9798130.1"/>
    </source>
</evidence>
<evidence type="ECO:0000313" key="3">
    <source>
        <dbReference type="Proteomes" id="UP001465755"/>
    </source>
</evidence>
<comment type="caution">
    <text evidence="2">The sequence shown here is derived from an EMBL/GenBank/DDBJ whole genome shotgun (WGS) entry which is preliminary data.</text>
</comment>
<protein>
    <submittedName>
        <fullName evidence="2">Uncharacterized protein</fullName>
    </submittedName>
</protein>
<evidence type="ECO:0000256" key="1">
    <source>
        <dbReference type="SAM" id="MobiDB-lite"/>
    </source>
</evidence>
<reference evidence="2 3" key="1">
    <citation type="journal article" date="2024" name="Nat. Commun.">
        <title>Phylogenomics reveals the evolutionary origins of lichenization in chlorophyte algae.</title>
        <authorList>
            <person name="Puginier C."/>
            <person name="Libourel C."/>
            <person name="Otte J."/>
            <person name="Skaloud P."/>
            <person name="Haon M."/>
            <person name="Grisel S."/>
            <person name="Petersen M."/>
            <person name="Berrin J.G."/>
            <person name="Delaux P.M."/>
            <person name="Dal Grande F."/>
            <person name="Keller J."/>
        </authorList>
    </citation>
    <scope>NUCLEOTIDE SEQUENCE [LARGE SCALE GENOMIC DNA]</scope>
    <source>
        <strain evidence="2 3">SAG 2036</strain>
    </source>
</reference>
<dbReference type="Proteomes" id="UP001465755">
    <property type="component" value="Unassembled WGS sequence"/>
</dbReference>
<dbReference type="AlphaFoldDB" id="A0AAW1NYW7"/>
<sequence length="105" mass="11567">MDAKTRSRSSRGATVDTSEVFPTARLNIEPSEEPTPRIGTPDAHDLVQQTQLQLAQHSKAILSKLNNFSTSLTQAERYLFDTINKVSASASQKPDNLEATLRVQV</sequence>